<gene>
    <name evidence="1" type="ORF">V1525DRAFT_418226</name>
</gene>
<protein>
    <submittedName>
        <fullName evidence="1">Erythromycin esterase</fullName>
    </submittedName>
</protein>
<dbReference type="Proteomes" id="UP001433508">
    <property type="component" value="Unassembled WGS sequence"/>
</dbReference>
<accession>A0ACC3T563</accession>
<proteinExistence type="predicted"/>
<reference evidence="2" key="1">
    <citation type="journal article" date="2024" name="Front. Bioeng. Biotechnol.">
        <title>Genome-scale model development and genomic sequencing of the oleaginous clade Lipomyces.</title>
        <authorList>
            <person name="Czajka J.J."/>
            <person name="Han Y."/>
            <person name="Kim J."/>
            <person name="Mondo S.J."/>
            <person name="Hofstad B.A."/>
            <person name="Robles A."/>
            <person name="Haridas S."/>
            <person name="Riley R."/>
            <person name="LaButti K."/>
            <person name="Pangilinan J."/>
            <person name="Andreopoulos W."/>
            <person name="Lipzen A."/>
            <person name="Yan J."/>
            <person name="Wang M."/>
            <person name="Ng V."/>
            <person name="Grigoriev I.V."/>
            <person name="Spatafora J.W."/>
            <person name="Magnuson J.K."/>
            <person name="Baker S.E."/>
            <person name="Pomraning K.R."/>
        </authorList>
    </citation>
    <scope>NUCLEOTIDE SEQUENCE [LARGE SCALE GENOMIC DNA]</scope>
    <source>
        <strain evidence="2">CBS 7786</strain>
    </source>
</reference>
<keyword evidence="2" id="KW-1185">Reference proteome</keyword>
<organism evidence="1 2">
    <name type="scientific">Lipomyces kononenkoae</name>
    <name type="common">Yeast</name>
    <dbReference type="NCBI Taxonomy" id="34357"/>
    <lineage>
        <taxon>Eukaryota</taxon>
        <taxon>Fungi</taxon>
        <taxon>Dikarya</taxon>
        <taxon>Ascomycota</taxon>
        <taxon>Saccharomycotina</taxon>
        <taxon>Lipomycetes</taxon>
        <taxon>Lipomycetales</taxon>
        <taxon>Lipomycetaceae</taxon>
        <taxon>Lipomyces</taxon>
    </lineage>
</organism>
<evidence type="ECO:0000313" key="2">
    <source>
        <dbReference type="Proteomes" id="UP001433508"/>
    </source>
</evidence>
<name>A0ACC3T563_LIPKO</name>
<comment type="caution">
    <text evidence="1">The sequence shown here is derived from an EMBL/GenBank/DDBJ whole genome shotgun (WGS) entry which is preliminary data.</text>
</comment>
<sequence>MVAIPALIKSAAEELPPIENSSFGAKFDRFGRNARVVLIGDASHGTSEFYRARAAITKRLIEKYGFNIVAVEADWPDARVVDKYVRQGVVDKDGDPLNAFNRFPKWMWRNQEVKDFIQWLQQHNLHLPAEERAGFYGLDLYSLKSSIRAVLSFLDRADPEAAKAARQRYGCLTPWLEDPDRYGLAALKRGQAPCEDSVVRALVDLLSKRLEYARLDSEGFIDAEMNARLVRDAEEYYRAMYHGSDFSWNLRDTHMFETLERLLELKSGAKAVVWAHNSHVGDAQHTGMGMHRNEINIGQMCRERYCDDVAIICCGTHTGTVAAAHEWDGQMEVMKVQPSLSNSYERIMYRTGLASFLLDLREGQHDEVREALMEARIERFIGVIYRPLTERWSHYSEAVLPKQMDAYVWFRETHAVAAFETQQPHYPIATDETYPFGL</sequence>
<dbReference type="EMBL" id="MU971352">
    <property type="protein sequence ID" value="KAK9238781.1"/>
    <property type="molecule type" value="Genomic_DNA"/>
</dbReference>
<evidence type="ECO:0000313" key="1">
    <source>
        <dbReference type="EMBL" id="KAK9238781.1"/>
    </source>
</evidence>